<evidence type="ECO:0000313" key="2">
    <source>
        <dbReference type="Proteomes" id="UP000729913"/>
    </source>
</evidence>
<reference evidence="1" key="1">
    <citation type="submission" date="2020-03" db="EMBL/GenBank/DDBJ databases">
        <authorList>
            <person name="Chebbi M.A."/>
            <person name="Drezen J.M."/>
        </authorList>
    </citation>
    <scope>NUCLEOTIDE SEQUENCE</scope>
    <source>
        <tissue evidence="1">Whole body</tissue>
    </source>
</reference>
<protein>
    <submittedName>
        <fullName evidence="1">Uncharacterized protein</fullName>
    </submittedName>
</protein>
<sequence>MFPYKGRSISVQCFDLLSAYSMCHFKKTDYVISQYENLLGFLMCNVKSRKHKVLLAGVLSRVNKLTLDSYKREIDLKFENVDDLGEIIREKMRNWLAENPELNTYRLF</sequence>
<accession>A0A8J5QX76</accession>
<keyword evidence="2" id="KW-1185">Reference proteome</keyword>
<comment type="caution">
    <text evidence="1">The sequence shown here is derived from an EMBL/GenBank/DDBJ whole genome shotgun (WGS) entry which is preliminary data.</text>
</comment>
<reference evidence="1" key="2">
    <citation type="submission" date="2021-04" db="EMBL/GenBank/DDBJ databases">
        <title>Genome-wide patterns of bracovirus chromosomal integration into multiple host tissues during parasitism.</title>
        <authorList>
            <person name="Chebbi M.A.C."/>
        </authorList>
    </citation>
    <scope>NUCLEOTIDE SEQUENCE</scope>
    <source>
        <tissue evidence="1">Whole body</tissue>
    </source>
</reference>
<gene>
    <name evidence="1" type="ORF">G9C98_004631</name>
</gene>
<name>A0A8J5QX76_9HYME</name>
<dbReference type="AlphaFoldDB" id="A0A8J5QX76"/>
<dbReference type="EMBL" id="JAAOIC020000049">
    <property type="protein sequence ID" value="KAG8036052.1"/>
    <property type="molecule type" value="Genomic_DNA"/>
</dbReference>
<organism evidence="1 2">
    <name type="scientific">Cotesia typhae</name>
    <dbReference type="NCBI Taxonomy" id="2053667"/>
    <lineage>
        <taxon>Eukaryota</taxon>
        <taxon>Metazoa</taxon>
        <taxon>Ecdysozoa</taxon>
        <taxon>Arthropoda</taxon>
        <taxon>Hexapoda</taxon>
        <taxon>Insecta</taxon>
        <taxon>Pterygota</taxon>
        <taxon>Neoptera</taxon>
        <taxon>Endopterygota</taxon>
        <taxon>Hymenoptera</taxon>
        <taxon>Apocrita</taxon>
        <taxon>Ichneumonoidea</taxon>
        <taxon>Braconidae</taxon>
        <taxon>Microgastrinae</taxon>
        <taxon>Cotesia</taxon>
    </lineage>
</organism>
<proteinExistence type="predicted"/>
<dbReference type="OrthoDB" id="10404487at2759"/>
<dbReference type="Proteomes" id="UP000729913">
    <property type="component" value="Unassembled WGS sequence"/>
</dbReference>
<evidence type="ECO:0000313" key="1">
    <source>
        <dbReference type="EMBL" id="KAG8036052.1"/>
    </source>
</evidence>